<dbReference type="PANTHER" id="PTHR42830:SF2">
    <property type="entry name" value="OSMC_OHR FAMILY PROTEIN"/>
    <property type="match status" value="1"/>
</dbReference>
<dbReference type="SUPFAM" id="SSF82784">
    <property type="entry name" value="OsmC-like"/>
    <property type="match status" value="1"/>
</dbReference>
<organism evidence="1 2">
    <name type="scientific">Nonlabens dokdonensis</name>
    <dbReference type="NCBI Taxonomy" id="328515"/>
    <lineage>
        <taxon>Bacteria</taxon>
        <taxon>Pseudomonadati</taxon>
        <taxon>Bacteroidota</taxon>
        <taxon>Flavobacteriia</taxon>
        <taxon>Flavobacteriales</taxon>
        <taxon>Flavobacteriaceae</taxon>
        <taxon>Nonlabens</taxon>
    </lineage>
</organism>
<dbReference type="InterPro" id="IPR003718">
    <property type="entry name" value="OsmC/Ohr_fam"/>
</dbReference>
<protein>
    <submittedName>
        <fullName evidence="1">OsmC-like protein</fullName>
    </submittedName>
</protein>
<evidence type="ECO:0000313" key="1">
    <source>
        <dbReference type="EMBL" id="PZX39057.1"/>
    </source>
</evidence>
<dbReference type="Proteomes" id="UP000248584">
    <property type="component" value="Unassembled WGS sequence"/>
</dbReference>
<keyword evidence="2" id="KW-1185">Reference proteome</keyword>
<dbReference type="RefSeq" id="WP_015360698.1">
    <property type="nucleotide sequence ID" value="NZ_QKZR01000004.1"/>
</dbReference>
<dbReference type="Pfam" id="PF02566">
    <property type="entry name" value="OsmC"/>
    <property type="match status" value="1"/>
</dbReference>
<dbReference type="InterPro" id="IPR015946">
    <property type="entry name" value="KH_dom-like_a/b"/>
</dbReference>
<comment type="caution">
    <text evidence="1">The sequence shown here is derived from an EMBL/GenBank/DDBJ whole genome shotgun (WGS) entry which is preliminary data.</text>
</comment>
<name>A0ABX5PW68_9FLAO</name>
<accession>A0ABX5PW68</accession>
<gene>
    <name evidence="1" type="ORF">LX97_02423</name>
</gene>
<reference evidence="1 2" key="1">
    <citation type="submission" date="2018-06" db="EMBL/GenBank/DDBJ databases">
        <title>Genomic Encyclopedia of Archaeal and Bacterial Type Strains, Phase II (KMG-II): from individual species to whole genera.</title>
        <authorList>
            <person name="Goeker M."/>
        </authorList>
    </citation>
    <scope>NUCLEOTIDE SEQUENCE [LARGE SCALE GENOMIC DNA]</scope>
    <source>
        <strain evidence="1 2">DSM 17205</strain>
    </source>
</reference>
<evidence type="ECO:0000313" key="2">
    <source>
        <dbReference type="Proteomes" id="UP000248584"/>
    </source>
</evidence>
<sequence>MRKQFQFQVLTEWKAGVFQNAKSHTSKIAGKSELEISAASEFKGDASLHNPEDLQLSALSSCHMMSYFYVCRQNRIEILDYHDNAKGTLELKEDSSGGFTQVVLHPIVTLKDASQQELALQLHEKAHQLCFIANSVNFPIKIIPRIVH</sequence>
<dbReference type="PANTHER" id="PTHR42830">
    <property type="entry name" value="OSMOTICALLY INDUCIBLE FAMILY PROTEIN"/>
    <property type="match status" value="1"/>
</dbReference>
<dbReference type="EMBL" id="QKZR01000004">
    <property type="protein sequence ID" value="PZX39057.1"/>
    <property type="molecule type" value="Genomic_DNA"/>
</dbReference>
<dbReference type="Gene3D" id="3.30.300.20">
    <property type="match status" value="1"/>
</dbReference>
<proteinExistence type="predicted"/>
<dbReference type="InterPro" id="IPR036102">
    <property type="entry name" value="OsmC/Ohrsf"/>
</dbReference>
<dbReference type="InterPro" id="IPR052707">
    <property type="entry name" value="OsmC_Ohr_Peroxiredoxin"/>
</dbReference>